<evidence type="ECO:0000313" key="2">
    <source>
        <dbReference type="EMBL" id="SVD02056.1"/>
    </source>
</evidence>
<dbReference type="PANTHER" id="PTHR42957">
    <property type="entry name" value="HELICASE MJ1565-RELATED"/>
    <property type="match status" value="1"/>
</dbReference>
<dbReference type="InterPro" id="IPR002789">
    <property type="entry name" value="HerA_central"/>
</dbReference>
<name>A0A382RWL6_9ZZZZ</name>
<accession>A0A382RWL6</accession>
<gene>
    <name evidence="2" type="ORF">METZ01_LOCUS354910</name>
</gene>
<dbReference type="EMBL" id="UINC01124714">
    <property type="protein sequence ID" value="SVD02056.1"/>
    <property type="molecule type" value="Genomic_DNA"/>
</dbReference>
<evidence type="ECO:0000259" key="1">
    <source>
        <dbReference type="Pfam" id="PF01935"/>
    </source>
</evidence>
<feature type="domain" description="Helicase HerA central" evidence="1">
    <location>
        <begin position="102"/>
        <end position="245"/>
    </location>
</feature>
<dbReference type="AlphaFoldDB" id="A0A382RWL6"/>
<proteinExistence type="predicted"/>
<dbReference type="SUPFAM" id="SSF52540">
    <property type="entry name" value="P-loop containing nucleoside triphosphate hydrolases"/>
    <property type="match status" value="1"/>
</dbReference>
<reference evidence="2" key="1">
    <citation type="submission" date="2018-05" db="EMBL/GenBank/DDBJ databases">
        <authorList>
            <person name="Lanie J.A."/>
            <person name="Ng W.-L."/>
            <person name="Kazmierczak K.M."/>
            <person name="Andrzejewski T.M."/>
            <person name="Davidsen T.M."/>
            <person name="Wayne K.J."/>
            <person name="Tettelin H."/>
            <person name="Glass J.I."/>
            <person name="Rusch D."/>
            <person name="Podicherti R."/>
            <person name="Tsui H.-C.T."/>
            <person name="Winkler M.E."/>
        </authorList>
    </citation>
    <scope>NUCLEOTIDE SEQUENCE</scope>
</reference>
<feature type="non-terminal residue" evidence="2">
    <location>
        <position position="252"/>
    </location>
</feature>
<dbReference type="Pfam" id="PF01935">
    <property type="entry name" value="DUF87"/>
    <property type="match status" value="1"/>
</dbReference>
<dbReference type="InterPro" id="IPR008571">
    <property type="entry name" value="HerA-like"/>
</dbReference>
<dbReference type="Gene3D" id="3.40.50.300">
    <property type="entry name" value="P-loop containing nucleotide triphosphate hydrolases"/>
    <property type="match status" value="1"/>
</dbReference>
<sequence length="252" mass="28550">MSAIGKIFGKTSTTQFKFVVDSPINKWDYVAVNHHEVGPVLTQVIEIERNNEQTLAEGLIIGYRTERNFLRQPRTPFEPSSEVFIADDNLIKSILDLRMNGIYLGKLQGKDIKAYLDPKKLITKHLAVLAKSGAGKSYAVGVILEELMEMGLPIVIIDPHGEYSSIKYENKNEEETKYFKTFDIEGKGFGNKVMEFAVNTSINIDAHQIRLPIPKNPFTLIETLPFKPTDAQRGLLYNIVNDLNERKGIFEF</sequence>
<organism evidence="2">
    <name type="scientific">marine metagenome</name>
    <dbReference type="NCBI Taxonomy" id="408172"/>
    <lineage>
        <taxon>unclassified sequences</taxon>
        <taxon>metagenomes</taxon>
        <taxon>ecological metagenomes</taxon>
    </lineage>
</organism>
<dbReference type="InterPro" id="IPR027417">
    <property type="entry name" value="P-loop_NTPase"/>
</dbReference>
<dbReference type="PANTHER" id="PTHR42957:SF1">
    <property type="entry name" value="HELICASE MJ1565-RELATED"/>
    <property type="match status" value="1"/>
</dbReference>
<protein>
    <recommendedName>
        <fullName evidence="1">Helicase HerA central domain-containing protein</fullName>
    </recommendedName>
</protein>